<dbReference type="Proteomes" id="UP000192328">
    <property type="component" value="Unassembled WGS sequence"/>
</dbReference>
<sequence>MEHKLLPADECLVCGRIEQTLRGENPFFVRELETGYVVIGDHQRFEGYTLLLCKEHATELSQLTPEFRAAFLRDMAITAEAVEKAFKPDKMNYALLGIGKCQHMHWHLYPRREGDTPTPGPVWRVTDANDDRWIPSPEKLEELKEKVNRELEKLL</sequence>
<accession>A0AC61PK53</accession>
<dbReference type="EMBL" id="FWXZ01000002">
    <property type="protein sequence ID" value="SMC51685.1"/>
    <property type="molecule type" value="Genomic_DNA"/>
</dbReference>
<evidence type="ECO:0000313" key="1">
    <source>
        <dbReference type="EMBL" id="SMC51685.1"/>
    </source>
</evidence>
<name>A0AC61PK53_9FIRM</name>
<keyword evidence="1" id="KW-0378">Hydrolase</keyword>
<organism evidence="1 2">
    <name type="scientific">Aristaeella lactis</name>
    <dbReference type="NCBI Taxonomy" id="3046383"/>
    <lineage>
        <taxon>Bacteria</taxon>
        <taxon>Bacillati</taxon>
        <taxon>Bacillota</taxon>
        <taxon>Clostridia</taxon>
        <taxon>Eubacteriales</taxon>
        <taxon>Aristaeellaceae</taxon>
        <taxon>Aristaeella</taxon>
    </lineage>
</organism>
<protein>
    <submittedName>
        <fullName evidence="1">Diadenosine tetraphosphate (Ap4A) hydrolase</fullName>
    </submittedName>
</protein>
<reference evidence="1" key="1">
    <citation type="submission" date="2017-04" db="EMBL/GenBank/DDBJ databases">
        <authorList>
            <person name="Varghese N."/>
            <person name="Submissions S."/>
        </authorList>
    </citation>
    <scope>NUCLEOTIDE SEQUENCE</scope>
    <source>
        <strain evidence="1">WTE2008</strain>
    </source>
</reference>
<keyword evidence="2" id="KW-1185">Reference proteome</keyword>
<comment type="caution">
    <text evidence="1">The sequence shown here is derived from an EMBL/GenBank/DDBJ whole genome shotgun (WGS) entry which is preliminary data.</text>
</comment>
<gene>
    <name evidence="1" type="ORF">SAMN06297397_1174</name>
</gene>
<proteinExistence type="predicted"/>
<evidence type="ECO:0000313" key="2">
    <source>
        <dbReference type="Proteomes" id="UP000192328"/>
    </source>
</evidence>